<feature type="region of interest" description="Disordered" evidence="1">
    <location>
        <begin position="102"/>
        <end position="124"/>
    </location>
</feature>
<evidence type="ECO:0000313" key="2">
    <source>
        <dbReference type="EMBL" id="ELY58987.1"/>
    </source>
</evidence>
<dbReference type="AlphaFoldDB" id="L9XBJ1"/>
<comment type="caution">
    <text evidence="2">The sequence shown here is derived from an EMBL/GenBank/DDBJ whole genome shotgun (WGS) entry which is preliminary data.</text>
</comment>
<dbReference type="RefSeq" id="WP_007258515.1">
    <property type="nucleotide sequence ID" value="NZ_AOHZ01000031.1"/>
</dbReference>
<dbReference type="STRING" id="1227499.C493_06060"/>
<sequence length="231" mass="24088">MTTRSVALLGVLALVVVGLLGAPVASGAVGVFADTDAGDDEPSHADANASVTGFMQSSATDAENTVESGMFDATYNGSDDERRAELVRERTDDLEERLERLEAERETLTESSDEDDLHPGKYQSQLAQLTVEIRSLEREIDRTEQRAAETGVDTERLDNLRANASDLEGPEVAAMARGLAGVDEIPGNGPPTDRGGGPGQNDQSGNHTAGQGDGGPPAEAPGAPSDAESNN</sequence>
<feature type="region of interest" description="Disordered" evidence="1">
    <location>
        <begin position="168"/>
        <end position="231"/>
    </location>
</feature>
<evidence type="ECO:0000313" key="3">
    <source>
        <dbReference type="Proteomes" id="UP000011602"/>
    </source>
</evidence>
<name>L9XBJ1_9EURY</name>
<keyword evidence="3" id="KW-1185">Reference proteome</keyword>
<feature type="compositionally biased region" description="Polar residues" evidence="1">
    <location>
        <begin position="200"/>
        <end position="209"/>
    </location>
</feature>
<dbReference type="OrthoDB" id="170871at2157"/>
<evidence type="ECO:0000256" key="1">
    <source>
        <dbReference type="SAM" id="MobiDB-lite"/>
    </source>
</evidence>
<protein>
    <submittedName>
        <fullName evidence="2">Uncharacterized protein</fullName>
    </submittedName>
</protein>
<dbReference type="eggNOG" id="arCOG03053">
    <property type="taxonomic scope" value="Archaea"/>
</dbReference>
<proteinExistence type="predicted"/>
<dbReference type="Proteomes" id="UP000011602">
    <property type="component" value="Unassembled WGS sequence"/>
</dbReference>
<accession>L9XBJ1</accession>
<gene>
    <name evidence="2" type="ORF">C493_06060</name>
</gene>
<reference evidence="2 3" key="1">
    <citation type="journal article" date="2014" name="PLoS Genet.">
        <title>Phylogenetically driven sequencing of extremely halophilic archaea reveals strategies for static and dynamic osmo-response.</title>
        <authorList>
            <person name="Becker E.A."/>
            <person name="Seitzer P.M."/>
            <person name="Tritt A."/>
            <person name="Larsen D."/>
            <person name="Krusor M."/>
            <person name="Yao A.I."/>
            <person name="Wu D."/>
            <person name="Madern D."/>
            <person name="Eisen J.A."/>
            <person name="Darling A.E."/>
            <person name="Facciotti M.T."/>
        </authorList>
    </citation>
    <scope>NUCLEOTIDE SEQUENCE [LARGE SCALE GENOMIC DNA]</scope>
    <source>
        <strain evidence="2 3">JCM 12255</strain>
    </source>
</reference>
<dbReference type="EMBL" id="AOHZ01000031">
    <property type="protein sequence ID" value="ELY58987.1"/>
    <property type="molecule type" value="Genomic_DNA"/>
</dbReference>
<feature type="compositionally biased region" description="Low complexity" evidence="1">
    <location>
        <begin position="216"/>
        <end position="231"/>
    </location>
</feature>
<organism evidence="2 3">
    <name type="scientific">Natronolimnohabitans innermongolicus JCM 12255</name>
    <dbReference type="NCBI Taxonomy" id="1227499"/>
    <lineage>
        <taxon>Archaea</taxon>
        <taxon>Methanobacteriati</taxon>
        <taxon>Methanobacteriota</taxon>
        <taxon>Stenosarchaea group</taxon>
        <taxon>Halobacteria</taxon>
        <taxon>Halobacteriales</taxon>
        <taxon>Natrialbaceae</taxon>
        <taxon>Natronolimnohabitans</taxon>
    </lineage>
</organism>